<evidence type="ECO:0000313" key="2">
    <source>
        <dbReference type="Proteomes" id="UP000256257"/>
    </source>
</evidence>
<dbReference type="AlphaFoldDB" id="A0A3D9B1I9"/>
<comment type="caution">
    <text evidence="1">The sequence shown here is derived from an EMBL/GenBank/DDBJ whole genome shotgun (WGS) entry which is preliminary data.</text>
</comment>
<dbReference type="Proteomes" id="UP000256257">
    <property type="component" value="Unassembled WGS sequence"/>
</dbReference>
<dbReference type="EMBL" id="QNVV01000009">
    <property type="protein sequence ID" value="REC47188.1"/>
    <property type="molecule type" value="Genomic_DNA"/>
</dbReference>
<protein>
    <submittedName>
        <fullName evidence="1">Uncharacterized protein</fullName>
    </submittedName>
</protein>
<proteinExistence type="predicted"/>
<accession>A0A3D9B1I9</accession>
<keyword evidence="2" id="KW-1185">Reference proteome</keyword>
<sequence length="124" mass="14390">MPINEITNTFNSLNSKIKIDDEDYLEIKTDCKGQIEKLEAKLTKGKDNKKIDFQKLLDQALSNLVDLAKVYTDGDMDIKRKIIGSIFPEKLQFFKNHYRTTRSNVLLSYMCQINNELGAKKNRK</sequence>
<gene>
    <name evidence="1" type="ORF">DRF67_11215</name>
</gene>
<reference evidence="1 2" key="1">
    <citation type="submission" date="2018-06" db="EMBL/GenBank/DDBJ databases">
        <title>Novel Chryseobacterium species.</title>
        <authorList>
            <person name="Newman J."/>
            <person name="Hugo C."/>
            <person name="Oosthuizen L."/>
            <person name="Charimba G."/>
        </authorList>
    </citation>
    <scope>NUCLEOTIDE SEQUENCE [LARGE SCALE GENOMIC DNA]</scope>
    <source>
        <strain evidence="1 2">7_F195</strain>
    </source>
</reference>
<evidence type="ECO:0000313" key="1">
    <source>
        <dbReference type="EMBL" id="REC47188.1"/>
    </source>
</evidence>
<name>A0A3D9B1I9_9FLAO</name>
<organism evidence="1 2">
    <name type="scientific">Chryseobacterium pennipullorum</name>
    <dbReference type="NCBI Taxonomy" id="2258963"/>
    <lineage>
        <taxon>Bacteria</taxon>
        <taxon>Pseudomonadati</taxon>
        <taxon>Bacteroidota</taxon>
        <taxon>Flavobacteriia</taxon>
        <taxon>Flavobacteriales</taxon>
        <taxon>Weeksellaceae</taxon>
        <taxon>Chryseobacterium group</taxon>
        <taxon>Chryseobacterium</taxon>
    </lineage>
</organism>